<keyword evidence="2" id="KW-1185">Reference proteome</keyword>
<proteinExistence type="predicted"/>
<evidence type="ECO:0000313" key="1">
    <source>
        <dbReference type="EMBL" id="RIA78836.1"/>
    </source>
</evidence>
<gene>
    <name evidence="1" type="ORF">C1645_842242</name>
</gene>
<name>A0A397S217_9GLOM</name>
<protein>
    <submittedName>
        <fullName evidence="1">Uncharacterized protein</fullName>
    </submittedName>
</protein>
<dbReference type="OrthoDB" id="2338078at2759"/>
<comment type="caution">
    <text evidence="1">The sequence shown here is derived from an EMBL/GenBank/DDBJ whole genome shotgun (WGS) entry which is preliminary data.</text>
</comment>
<accession>A0A397S217</accession>
<dbReference type="AlphaFoldDB" id="A0A397S217"/>
<organism evidence="1 2">
    <name type="scientific">Glomus cerebriforme</name>
    <dbReference type="NCBI Taxonomy" id="658196"/>
    <lineage>
        <taxon>Eukaryota</taxon>
        <taxon>Fungi</taxon>
        <taxon>Fungi incertae sedis</taxon>
        <taxon>Mucoromycota</taxon>
        <taxon>Glomeromycotina</taxon>
        <taxon>Glomeromycetes</taxon>
        <taxon>Glomerales</taxon>
        <taxon>Glomeraceae</taxon>
        <taxon>Glomus</taxon>
    </lineage>
</organism>
<dbReference type="EMBL" id="QKYT01001989">
    <property type="protein sequence ID" value="RIA78836.1"/>
    <property type="molecule type" value="Genomic_DNA"/>
</dbReference>
<dbReference type="Proteomes" id="UP000265703">
    <property type="component" value="Unassembled WGS sequence"/>
</dbReference>
<evidence type="ECO:0000313" key="2">
    <source>
        <dbReference type="Proteomes" id="UP000265703"/>
    </source>
</evidence>
<sequence>MLAPLKLQTVTIHTKKKSPFKKNIQVVKGMIFQEILEFVFPSGPPENKRFIAKSSTESVATKFLPKYSSVAYKYLGQYP</sequence>
<reference evidence="1 2" key="1">
    <citation type="submission" date="2018-06" db="EMBL/GenBank/DDBJ databases">
        <title>Comparative genomics reveals the genomic features of Rhizophagus irregularis, R. cerebriforme, R. diaphanum and Gigaspora rosea, and their symbiotic lifestyle signature.</title>
        <authorList>
            <person name="Morin E."/>
            <person name="San Clemente H."/>
            <person name="Chen E.C.H."/>
            <person name="De La Providencia I."/>
            <person name="Hainaut M."/>
            <person name="Kuo A."/>
            <person name="Kohler A."/>
            <person name="Murat C."/>
            <person name="Tang N."/>
            <person name="Roy S."/>
            <person name="Loubradou J."/>
            <person name="Henrissat B."/>
            <person name="Grigoriev I.V."/>
            <person name="Corradi N."/>
            <person name="Roux C."/>
            <person name="Martin F.M."/>
        </authorList>
    </citation>
    <scope>NUCLEOTIDE SEQUENCE [LARGE SCALE GENOMIC DNA]</scope>
    <source>
        <strain evidence="1 2">DAOM 227022</strain>
    </source>
</reference>